<dbReference type="AlphaFoldDB" id="A0A5C6X5H3"/>
<dbReference type="PANTHER" id="PTHR43584">
    <property type="entry name" value="NUCLEOTIDYL TRANSFERASE"/>
    <property type="match status" value="1"/>
</dbReference>
<proteinExistence type="predicted"/>
<dbReference type="InterPro" id="IPR029044">
    <property type="entry name" value="Nucleotide-diphossugar_trans"/>
</dbReference>
<dbReference type="PANTHER" id="PTHR43584:SF8">
    <property type="entry name" value="N-ACETYLMURAMATE ALPHA-1-PHOSPHATE URIDYLYLTRANSFERASE"/>
    <property type="match status" value="1"/>
</dbReference>
<name>A0A5C6X5H3_9DELT</name>
<dbReference type="InterPro" id="IPR050065">
    <property type="entry name" value="GlmU-like"/>
</dbReference>
<evidence type="ECO:0000256" key="1">
    <source>
        <dbReference type="ARBA" id="ARBA00022679"/>
    </source>
</evidence>
<dbReference type="Gene3D" id="3.90.550.10">
    <property type="entry name" value="Spore Coat Polysaccharide Biosynthesis Protein SpsA, Chain A"/>
    <property type="match status" value="1"/>
</dbReference>
<evidence type="ECO:0000313" key="5">
    <source>
        <dbReference type="Proteomes" id="UP000321046"/>
    </source>
</evidence>
<dbReference type="OrthoDB" id="9788272at2"/>
<keyword evidence="1 4" id="KW-0808">Transferase</keyword>
<dbReference type="SUPFAM" id="SSF53448">
    <property type="entry name" value="Nucleotide-diphospho-sugar transferases"/>
    <property type="match status" value="1"/>
</dbReference>
<dbReference type="Proteomes" id="UP000321046">
    <property type="component" value="Unassembled WGS sequence"/>
</dbReference>
<organism evidence="4 5">
    <name type="scientific">Lujinxingia vulgaris</name>
    <dbReference type="NCBI Taxonomy" id="2600176"/>
    <lineage>
        <taxon>Bacteria</taxon>
        <taxon>Deltaproteobacteria</taxon>
        <taxon>Bradymonadales</taxon>
        <taxon>Lujinxingiaceae</taxon>
        <taxon>Lujinxingia</taxon>
    </lineage>
</organism>
<dbReference type="Pfam" id="PF12804">
    <property type="entry name" value="NTP_transf_3"/>
    <property type="match status" value="1"/>
</dbReference>
<dbReference type="CDD" id="cd02523">
    <property type="entry name" value="PC_cytidylyltransferase"/>
    <property type="match status" value="1"/>
</dbReference>
<dbReference type="InterPro" id="IPR025877">
    <property type="entry name" value="MobA-like_NTP_Trfase"/>
</dbReference>
<accession>A0A5C6X5H3</accession>
<protein>
    <submittedName>
        <fullName evidence="4">Phosphocholine cytidylyltransferase family protein</fullName>
    </submittedName>
</protein>
<dbReference type="RefSeq" id="WP_146977309.1">
    <property type="nucleotide sequence ID" value="NZ_VOSL01000145.1"/>
</dbReference>
<evidence type="ECO:0000259" key="3">
    <source>
        <dbReference type="Pfam" id="PF12804"/>
    </source>
</evidence>
<evidence type="ECO:0000256" key="2">
    <source>
        <dbReference type="ARBA" id="ARBA00022695"/>
    </source>
</evidence>
<keyword evidence="2 4" id="KW-0548">Nucleotidyltransferase</keyword>
<reference evidence="4 5" key="1">
    <citation type="submission" date="2019-08" db="EMBL/GenBank/DDBJ databases">
        <title>Bradymonadales sp. TMQ2.</title>
        <authorList>
            <person name="Liang Q."/>
        </authorList>
    </citation>
    <scope>NUCLEOTIDE SEQUENCE [LARGE SCALE GENOMIC DNA]</scope>
    <source>
        <strain evidence="4 5">TMQ2</strain>
    </source>
</reference>
<dbReference type="GO" id="GO:0016779">
    <property type="term" value="F:nucleotidyltransferase activity"/>
    <property type="evidence" value="ECO:0007669"/>
    <property type="project" value="UniProtKB-KW"/>
</dbReference>
<evidence type="ECO:0000313" key="4">
    <source>
        <dbReference type="EMBL" id="TXD31806.1"/>
    </source>
</evidence>
<comment type="caution">
    <text evidence="4">The sequence shown here is derived from an EMBL/GenBank/DDBJ whole genome shotgun (WGS) entry which is preliminary data.</text>
</comment>
<gene>
    <name evidence="4" type="ORF">FRC96_20255</name>
</gene>
<sequence>MKAIIIAAGRGSRLEHHTDERPKCMVRVGGRSILDHQLEAYRAHGVDDLHIIRGYLADRLVVEGATYHANPGWPDNNILQSLFCADEALTGPMLVSYSDIVFTPEVVKAALDTEHDIALVVDRHWHTSYEGRTDHPVEQAELTRVEKGHVQRVGKHVGPEGALGEFIGLAYFSERGARALREAFAAARDTYAPDDIFQNGRTFQKAYLCDLFEFMIQRGTAIGTAPIEGGWREIDTVEDLHAVEVSLSGEATSS</sequence>
<dbReference type="EMBL" id="VOSL01000145">
    <property type="protein sequence ID" value="TXD31806.1"/>
    <property type="molecule type" value="Genomic_DNA"/>
</dbReference>
<feature type="domain" description="MobA-like NTP transferase" evidence="3">
    <location>
        <begin position="3"/>
        <end position="122"/>
    </location>
</feature>